<keyword evidence="1" id="KW-0131">Cell cycle</keyword>
<evidence type="ECO:0000313" key="2">
    <source>
        <dbReference type="Proteomes" id="UP000199026"/>
    </source>
</evidence>
<dbReference type="Proteomes" id="UP000199026">
    <property type="component" value="Unassembled WGS sequence"/>
</dbReference>
<dbReference type="Pfam" id="PF05164">
    <property type="entry name" value="ZapA"/>
    <property type="match status" value="1"/>
</dbReference>
<gene>
    <name evidence="1" type="ORF">SAMN05444486_102632</name>
</gene>
<dbReference type="SUPFAM" id="SSF102829">
    <property type="entry name" value="Cell division protein ZapA-like"/>
    <property type="match status" value="1"/>
</dbReference>
<dbReference type="InterPro" id="IPR042233">
    <property type="entry name" value="Cell_div_ZapA_N"/>
</dbReference>
<dbReference type="GeneID" id="78124698"/>
<dbReference type="Gene3D" id="3.30.160.880">
    <property type="entry name" value="Cell division protein ZapA protomer, N-terminal domain"/>
    <property type="match status" value="1"/>
</dbReference>
<dbReference type="AlphaFoldDB" id="A0A1H3KM55"/>
<reference evidence="1 2" key="1">
    <citation type="submission" date="2016-10" db="EMBL/GenBank/DDBJ databases">
        <authorList>
            <person name="de Groot N.N."/>
        </authorList>
    </citation>
    <scope>NUCLEOTIDE SEQUENCE [LARGE SCALE GENOMIC DNA]</scope>
    <source>
        <strain evidence="1 2">DSM 24677</strain>
    </source>
</reference>
<accession>A0A1H3KM55</accession>
<dbReference type="EMBL" id="FNPR01000002">
    <property type="protein sequence ID" value="SDY53232.1"/>
    <property type="molecule type" value="Genomic_DNA"/>
</dbReference>
<dbReference type="STRING" id="576131.SAMN05444486_102632"/>
<dbReference type="GO" id="GO:0051301">
    <property type="term" value="P:cell division"/>
    <property type="evidence" value="ECO:0007669"/>
    <property type="project" value="UniProtKB-KW"/>
</dbReference>
<dbReference type="InterPro" id="IPR007838">
    <property type="entry name" value="Cell_div_ZapA-like"/>
</dbReference>
<proteinExistence type="predicted"/>
<dbReference type="InterPro" id="IPR036192">
    <property type="entry name" value="Cell_div_ZapA-like_sf"/>
</dbReference>
<dbReference type="OrthoDB" id="9797575at2"/>
<evidence type="ECO:0000313" key="1">
    <source>
        <dbReference type="EMBL" id="SDY53232.1"/>
    </source>
</evidence>
<protein>
    <submittedName>
        <fullName evidence="1">Cell division protein ZapA</fullName>
    </submittedName>
</protein>
<sequence>MPEVKIEIGGRVFEVACQEGEEHYLHSAAAMLDVEASTLTNQIGRLPEPRMLLMAGLMLADKTAGVEDKLKTRDARIAELEGELARMSSMPKPEPERIEVPVVPASVSDSLAELAARAESIAGALEERRGTETSGS</sequence>
<dbReference type="RefSeq" id="WP_089890691.1">
    <property type="nucleotide sequence ID" value="NZ_CALJFH010000012.1"/>
</dbReference>
<keyword evidence="1" id="KW-0132">Cell division</keyword>
<name>A0A1H3KM55_9RHOB</name>
<keyword evidence="2" id="KW-1185">Reference proteome</keyword>
<organism evidence="1 2">
    <name type="scientific">Lentibacter algarum</name>
    <dbReference type="NCBI Taxonomy" id="576131"/>
    <lineage>
        <taxon>Bacteria</taxon>
        <taxon>Pseudomonadati</taxon>
        <taxon>Pseudomonadota</taxon>
        <taxon>Alphaproteobacteria</taxon>
        <taxon>Rhodobacterales</taxon>
        <taxon>Roseobacteraceae</taxon>
        <taxon>Lentibacter</taxon>
    </lineage>
</organism>